<feature type="region of interest" description="Disordered" evidence="2">
    <location>
        <begin position="1"/>
        <end position="342"/>
    </location>
</feature>
<keyword evidence="4" id="KW-1185">Reference proteome</keyword>
<dbReference type="PANTHER" id="PTHR38701">
    <property type="entry name" value="CHROMOSOME 8, WHOLE GENOME SHOTGUN SEQUENCE"/>
    <property type="match status" value="1"/>
</dbReference>
<feature type="compositionally biased region" description="Polar residues" evidence="2">
    <location>
        <begin position="326"/>
        <end position="339"/>
    </location>
</feature>
<evidence type="ECO:0000313" key="4">
    <source>
        <dbReference type="Proteomes" id="UP000799779"/>
    </source>
</evidence>
<feature type="region of interest" description="Disordered" evidence="2">
    <location>
        <begin position="460"/>
        <end position="500"/>
    </location>
</feature>
<feature type="compositionally biased region" description="Low complexity" evidence="2">
    <location>
        <begin position="92"/>
        <end position="110"/>
    </location>
</feature>
<feature type="compositionally biased region" description="Polar residues" evidence="2">
    <location>
        <begin position="36"/>
        <end position="54"/>
    </location>
</feature>
<dbReference type="EMBL" id="ML977557">
    <property type="protein sequence ID" value="KAF2007306.1"/>
    <property type="molecule type" value="Genomic_DNA"/>
</dbReference>
<feature type="compositionally biased region" description="Pro residues" evidence="2">
    <location>
        <begin position="201"/>
        <end position="211"/>
    </location>
</feature>
<evidence type="ECO:0000256" key="2">
    <source>
        <dbReference type="SAM" id="MobiDB-lite"/>
    </source>
</evidence>
<name>A0A6A5X325_9PLEO</name>
<proteinExistence type="predicted"/>
<keyword evidence="1" id="KW-0175">Coiled coil</keyword>
<feature type="coiled-coil region" evidence="1">
    <location>
        <begin position="375"/>
        <end position="425"/>
    </location>
</feature>
<feature type="compositionally biased region" description="Low complexity" evidence="2">
    <location>
        <begin position="256"/>
        <end position="278"/>
    </location>
</feature>
<sequence length="649" mass="69494">MAADRTNTGNGRPLKPTLATNRTARTPVTPRLAPSAASTNGSYTGRSARSNADTTPRLATAAQDDLSTPVKAFLSSNITPRSSSRKSRVGLPSAQSTPSGTPTGPRPHTSNFYNGAPSDGAAVRDPSPMFFHASDVRPQDKAPAPPPKKAPAFFYANGQQDESRKAQVPSPPLSSVGSSLPDSKFFHVDSVSEARSGSPTHNPPIASPSPEPTSLANAMQKAPSLRPHSPSKDNWPPSYRKAPSQPIRPGSQNRPSALSINSGGGIASASHSPTTSPAQDSLRRRSSLTSAVRFGHSKSASLSSIDSASSLKKVTSGELPYIVPSPLQNENRVPSSGSKLESGVCTPNHPMDYISAMPSPSIQSPTKEGSSQSALERMNELAANARRERKVLDLEISNSSLLAINRTLEKEMRKQKAEIRRLRRMSRVGRMSTDTAVTSDFEGFSAIGIDHIADLSDMSELEEEPIPEEDPASSSESSVDEGAMSPDALAERDESHRMKDEKRLQIDLSKHHELLLDSQKMNQSLKKCTARVEELIKEGTKALAYQVRPSDVRLGGRVLSSEEHIVADARESRALLSPWTPSHQIISDPMDRVSLAGSDRTDRDSGVDLDGLNLAAPDADPYADISPLNSPLSGKILKEPHTPGMGETY</sequence>
<feature type="compositionally biased region" description="Low complexity" evidence="2">
    <location>
        <begin position="173"/>
        <end position="183"/>
    </location>
</feature>
<dbReference type="Proteomes" id="UP000799779">
    <property type="component" value="Unassembled WGS sequence"/>
</dbReference>
<evidence type="ECO:0000256" key="1">
    <source>
        <dbReference type="SAM" id="Coils"/>
    </source>
</evidence>
<gene>
    <name evidence="3" type="ORF">P154DRAFT_420128</name>
</gene>
<feature type="compositionally biased region" description="Low complexity" evidence="2">
    <location>
        <begin position="297"/>
        <end position="313"/>
    </location>
</feature>
<dbReference type="AlphaFoldDB" id="A0A6A5X325"/>
<feature type="compositionally biased region" description="Polar residues" evidence="2">
    <location>
        <begin position="1"/>
        <end position="10"/>
    </location>
</feature>
<organism evidence="3 4">
    <name type="scientific">Amniculicola lignicola CBS 123094</name>
    <dbReference type="NCBI Taxonomy" id="1392246"/>
    <lineage>
        <taxon>Eukaryota</taxon>
        <taxon>Fungi</taxon>
        <taxon>Dikarya</taxon>
        <taxon>Ascomycota</taxon>
        <taxon>Pezizomycotina</taxon>
        <taxon>Dothideomycetes</taxon>
        <taxon>Pleosporomycetidae</taxon>
        <taxon>Pleosporales</taxon>
        <taxon>Amniculicolaceae</taxon>
        <taxon>Amniculicola</taxon>
    </lineage>
</organism>
<dbReference type="PANTHER" id="PTHR38701:SF1">
    <property type="entry name" value="UP-REGULATED DURING SEPTATION PROTEIN 1 DOMAIN-CONTAINING PROTEIN"/>
    <property type="match status" value="1"/>
</dbReference>
<feature type="compositionally biased region" description="Basic and acidic residues" evidence="2">
    <location>
        <begin position="489"/>
        <end position="500"/>
    </location>
</feature>
<protein>
    <submittedName>
        <fullName evidence="3">Uncharacterized protein</fullName>
    </submittedName>
</protein>
<accession>A0A6A5X325</accession>
<reference evidence="3" key="1">
    <citation type="journal article" date="2020" name="Stud. Mycol.">
        <title>101 Dothideomycetes genomes: a test case for predicting lifestyles and emergence of pathogens.</title>
        <authorList>
            <person name="Haridas S."/>
            <person name="Albert R."/>
            <person name="Binder M."/>
            <person name="Bloem J."/>
            <person name="Labutti K."/>
            <person name="Salamov A."/>
            <person name="Andreopoulos B."/>
            <person name="Baker S."/>
            <person name="Barry K."/>
            <person name="Bills G."/>
            <person name="Bluhm B."/>
            <person name="Cannon C."/>
            <person name="Castanera R."/>
            <person name="Culley D."/>
            <person name="Daum C."/>
            <person name="Ezra D."/>
            <person name="Gonzalez J."/>
            <person name="Henrissat B."/>
            <person name="Kuo A."/>
            <person name="Liang C."/>
            <person name="Lipzen A."/>
            <person name="Lutzoni F."/>
            <person name="Magnuson J."/>
            <person name="Mondo S."/>
            <person name="Nolan M."/>
            <person name="Ohm R."/>
            <person name="Pangilinan J."/>
            <person name="Park H.-J."/>
            <person name="Ramirez L."/>
            <person name="Alfaro M."/>
            <person name="Sun H."/>
            <person name="Tritt A."/>
            <person name="Yoshinaga Y."/>
            <person name="Zwiers L.-H."/>
            <person name="Turgeon B."/>
            <person name="Goodwin S."/>
            <person name="Spatafora J."/>
            <person name="Crous P."/>
            <person name="Grigoriev I."/>
        </authorList>
    </citation>
    <scope>NUCLEOTIDE SEQUENCE</scope>
    <source>
        <strain evidence="3">CBS 123094</strain>
    </source>
</reference>
<evidence type="ECO:0000313" key="3">
    <source>
        <dbReference type="EMBL" id="KAF2007306.1"/>
    </source>
</evidence>
<feature type="compositionally biased region" description="Acidic residues" evidence="2">
    <location>
        <begin position="460"/>
        <end position="471"/>
    </location>
</feature>
<feature type="compositionally biased region" description="Low complexity" evidence="2">
    <location>
        <begin position="472"/>
        <end position="481"/>
    </location>
</feature>
<dbReference type="OrthoDB" id="2555519at2759"/>